<keyword evidence="8 11" id="KW-1133">Transmembrane helix</keyword>
<dbReference type="eggNOG" id="COG0750">
    <property type="taxonomic scope" value="Bacteria"/>
</dbReference>
<keyword evidence="11" id="KW-0479">Metal-binding</keyword>
<evidence type="ECO:0000256" key="5">
    <source>
        <dbReference type="ARBA" id="ARBA00022692"/>
    </source>
</evidence>
<dbReference type="PANTHER" id="PTHR42837:SF2">
    <property type="entry name" value="MEMBRANE METALLOPROTEASE ARASP2, CHLOROPLASTIC-RELATED"/>
    <property type="match status" value="1"/>
</dbReference>
<evidence type="ECO:0000256" key="3">
    <source>
        <dbReference type="ARBA" id="ARBA00007931"/>
    </source>
</evidence>
<dbReference type="PANTHER" id="PTHR42837">
    <property type="entry name" value="REGULATOR OF SIGMA-E PROTEASE RSEP"/>
    <property type="match status" value="1"/>
</dbReference>
<evidence type="ECO:0000256" key="9">
    <source>
        <dbReference type="ARBA" id="ARBA00023049"/>
    </source>
</evidence>
<dbReference type="HOGENOM" id="CLU_025778_1_0_7"/>
<dbReference type="SMART" id="SM00228">
    <property type="entry name" value="PDZ"/>
    <property type="match status" value="1"/>
</dbReference>
<feature type="domain" description="PDZ" evidence="12">
    <location>
        <begin position="131"/>
        <end position="196"/>
    </location>
</feature>
<dbReference type="Gene3D" id="2.30.42.10">
    <property type="match status" value="1"/>
</dbReference>
<dbReference type="GO" id="GO:0046872">
    <property type="term" value="F:metal ion binding"/>
    <property type="evidence" value="ECO:0007669"/>
    <property type="project" value="UniProtKB-KW"/>
</dbReference>
<dbReference type="STRING" id="360107.CHAB381_0607"/>
<feature type="transmembrane region" description="Helical" evidence="11">
    <location>
        <begin position="294"/>
        <end position="316"/>
    </location>
</feature>
<dbReference type="KEGG" id="cha:CHAB381_0607"/>
<dbReference type="NCBIfam" id="TIGR00054">
    <property type="entry name" value="RIP metalloprotease RseP"/>
    <property type="match status" value="2"/>
</dbReference>
<dbReference type="SUPFAM" id="SSF50156">
    <property type="entry name" value="PDZ domain-like"/>
    <property type="match status" value="1"/>
</dbReference>
<comment type="similarity">
    <text evidence="3 11">Belongs to the peptidase M50B family.</text>
</comment>
<keyword evidence="5 11" id="KW-0812">Transmembrane</keyword>
<keyword evidence="4 13" id="KW-0645">Protease</keyword>
<dbReference type="GO" id="GO:0004222">
    <property type="term" value="F:metalloendopeptidase activity"/>
    <property type="evidence" value="ECO:0007669"/>
    <property type="project" value="InterPro"/>
</dbReference>
<comment type="subcellular location">
    <subcellularLocation>
        <location evidence="2">Membrane</location>
        <topology evidence="2">Multi-pass membrane protein</topology>
    </subcellularLocation>
</comment>
<accession>A7I103</accession>
<keyword evidence="9 11" id="KW-0482">Metalloprotease</keyword>
<keyword evidence="10 11" id="KW-0472">Membrane</keyword>
<dbReference type="OrthoDB" id="9782003at2"/>
<evidence type="ECO:0000256" key="1">
    <source>
        <dbReference type="ARBA" id="ARBA00001947"/>
    </source>
</evidence>
<dbReference type="GO" id="GO:0016020">
    <property type="term" value="C:membrane"/>
    <property type="evidence" value="ECO:0007669"/>
    <property type="project" value="UniProtKB-SubCell"/>
</dbReference>
<evidence type="ECO:0000256" key="4">
    <source>
        <dbReference type="ARBA" id="ARBA00022670"/>
    </source>
</evidence>
<comment type="cofactor">
    <cofactor evidence="1 11">
        <name>Zn(2+)</name>
        <dbReference type="ChEBI" id="CHEBI:29105"/>
    </cofactor>
</comment>
<dbReference type="Proteomes" id="UP000002407">
    <property type="component" value="Chromosome"/>
</dbReference>
<dbReference type="AlphaFoldDB" id="A7I103"/>
<keyword evidence="14" id="KW-1185">Reference proteome</keyword>
<dbReference type="RefSeq" id="WP_012108481.1">
    <property type="nucleotide sequence ID" value="NC_009714.1"/>
</dbReference>
<dbReference type="Pfam" id="PF02163">
    <property type="entry name" value="Peptidase_M50"/>
    <property type="match status" value="1"/>
</dbReference>
<proteinExistence type="inferred from homology"/>
<evidence type="ECO:0000256" key="7">
    <source>
        <dbReference type="ARBA" id="ARBA00022833"/>
    </source>
</evidence>
<dbReference type="GO" id="GO:0006508">
    <property type="term" value="P:proteolysis"/>
    <property type="evidence" value="ECO:0007669"/>
    <property type="project" value="UniProtKB-KW"/>
</dbReference>
<dbReference type="InterPro" id="IPR036034">
    <property type="entry name" value="PDZ_sf"/>
</dbReference>
<keyword evidence="7 11" id="KW-0862">Zinc</keyword>
<sequence>MKSIIFTILLLGVGFYFYGINFMVTVLSISFLIFFHEFGHFIVARRLGVKVNVFSVGFGEKIWAKSWRGTEYRISAIPLGGYVSLKGQEDLKPELKNFDSDSYNSKSPFERILILFAGPFFNILLAFLIYIALGFIGVEKLAPKIGHIAENSAASTVELKKNDEILSINGEKVQEWDDIAKNVALKPLNLEILRDGKIINVVLTPKIGEKLNIWREKIQTPLIGISPNGEFVTIYHTGISSLKFAYLQTIEASKLIVIGLEKFVSGAVSPKEMGGIVAITDITSKAVSFGISPLLLLIALISVNLGILNLFPIPALDGGHIFFNLYELIFRKPVGEKFFTRATYAGIFLLFALMIFTVINDFFRIFGVYE</sequence>
<evidence type="ECO:0000256" key="11">
    <source>
        <dbReference type="RuleBase" id="RU362031"/>
    </source>
</evidence>
<dbReference type="EC" id="3.4.24.-" evidence="11"/>
<gene>
    <name evidence="13" type="primary">rseP</name>
    <name evidence="13" type="ordered locus">CHAB381_0607</name>
</gene>
<organism evidence="13 14">
    <name type="scientific">Campylobacter hominis (strain ATCC BAA-381 / DSM 21671 / CCUG 45161 / LMG 19568 / NCTC 13146 / CH001A)</name>
    <dbReference type="NCBI Taxonomy" id="360107"/>
    <lineage>
        <taxon>Bacteria</taxon>
        <taxon>Pseudomonadati</taxon>
        <taxon>Campylobacterota</taxon>
        <taxon>Epsilonproteobacteria</taxon>
        <taxon>Campylobacterales</taxon>
        <taxon>Campylobacteraceae</taxon>
        <taxon>Campylobacter</taxon>
    </lineage>
</organism>
<evidence type="ECO:0000259" key="12">
    <source>
        <dbReference type="SMART" id="SM00228"/>
    </source>
</evidence>
<feature type="transmembrane region" description="Helical" evidence="11">
    <location>
        <begin position="7"/>
        <end position="35"/>
    </location>
</feature>
<dbReference type="InterPro" id="IPR004387">
    <property type="entry name" value="Pept_M50_Zn"/>
</dbReference>
<dbReference type="CDD" id="cd23081">
    <property type="entry name" value="cpPDZ_EcRseP-like"/>
    <property type="match status" value="1"/>
</dbReference>
<evidence type="ECO:0000313" key="13">
    <source>
        <dbReference type="EMBL" id="ABS50920.1"/>
    </source>
</evidence>
<reference evidence="14" key="1">
    <citation type="submission" date="2007-07" db="EMBL/GenBank/DDBJ databases">
        <title>Complete genome sequence of Campylobacter hominis ATCC BAA-381, a commensal isolated from the human gastrointestinal tract.</title>
        <authorList>
            <person name="Fouts D.E."/>
            <person name="Mongodin E.F."/>
            <person name="Puiu D."/>
            <person name="Sebastian Y."/>
            <person name="Miller W.G."/>
            <person name="Mandrell R.E."/>
            <person name="Nelson K.E."/>
        </authorList>
    </citation>
    <scope>NUCLEOTIDE SEQUENCE [LARGE SCALE GENOMIC DNA]</scope>
    <source>
        <strain evidence="14">ATCC BAA-381 / LMG 19568 / NCTC 13146 / CH001A</strain>
    </source>
</reference>
<evidence type="ECO:0000313" key="14">
    <source>
        <dbReference type="Proteomes" id="UP000002407"/>
    </source>
</evidence>
<dbReference type="CDD" id="cd06163">
    <property type="entry name" value="S2P-M50_PDZ_RseP-like"/>
    <property type="match status" value="1"/>
</dbReference>
<evidence type="ECO:0000256" key="10">
    <source>
        <dbReference type="ARBA" id="ARBA00023136"/>
    </source>
</evidence>
<evidence type="ECO:0000256" key="8">
    <source>
        <dbReference type="ARBA" id="ARBA00022989"/>
    </source>
</evidence>
<feature type="transmembrane region" description="Helical" evidence="11">
    <location>
        <begin position="342"/>
        <end position="363"/>
    </location>
</feature>
<evidence type="ECO:0000256" key="2">
    <source>
        <dbReference type="ARBA" id="ARBA00004141"/>
    </source>
</evidence>
<dbReference type="InterPro" id="IPR001478">
    <property type="entry name" value="PDZ"/>
</dbReference>
<dbReference type="EMBL" id="CP000776">
    <property type="protein sequence ID" value="ABS50920.1"/>
    <property type="molecule type" value="Genomic_DNA"/>
</dbReference>
<name>A7I103_CAMHC</name>
<feature type="transmembrane region" description="Helical" evidence="11">
    <location>
        <begin position="112"/>
        <end position="138"/>
    </location>
</feature>
<keyword evidence="6 11" id="KW-0378">Hydrolase</keyword>
<dbReference type="InterPro" id="IPR008915">
    <property type="entry name" value="Peptidase_M50"/>
</dbReference>
<evidence type="ECO:0000256" key="6">
    <source>
        <dbReference type="ARBA" id="ARBA00022801"/>
    </source>
</evidence>
<protein>
    <recommendedName>
        <fullName evidence="11">Zinc metalloprotease</fullName>
        <ecNumber evidence="11">3.4.24.-</ecNumber>
    </recommendedName>
</protein>